<feature type="compositionally biased region" description="Polar residues" evidence="1">
    <location>
        <begin position="1"/>
        <end position="17"/>
    </location>
</feature>
<gene>
    <name evidence="2" type="ORF">BSAL_25420</name>
</gene>
<evidence type="ECO:0000313" key="2">
    <source>
        <dbReference type="EMBL" id="CUG90185.1"/>
    </source>
</evidence>
<accession>A0A0S4JF16</accession>
<dbReference type="EMBL" id="CYKH01001801">
    <property type="protein sequence ID" value="CUG90185.1"/>
    <property type="molecule type" value="Genomic_DNA"/>
</dbReference>
<keyword evidence="3" id="KW-1185">Reference proteome</keyword>
<evidence type="ECO:0000256" key="1">
    <source>
        <dbReference type="SAM" id="MobiDB-lite"/>
    </source>
</evidence>
<feature type="region of interest" description="Disordered" evidence="1">
    <location>
        <begin position="1"/>
        <end position="20"/>
    </location>
</feature>
<dbReference type="OrthoDB" id="238558at2759"/>
<organism evidence="2 3">
    <name type="scientific">Bodo saltans</name>
    <name type="common">Flagellated protozoan</name>
    <dbReference type="NCBI Taxonomy" id="75058"/>
    <lineage>
        <taxon>Eukaryota</taxon>
        <taxon>Discoba</taxon>
        <taxon>Euglenozoa</taxon>
        <taxon>Kinetoplastea</taxon>
        <taxon>Metakinetoplastina</taxon>
        <taxon>Eubodonida</taxon>
        <taxon>Bodonidae</taxon>
        <taxon>Bodo</taxon>
    </lineage>
</organism>
<protein>
    <recommendedName>
        <fullName evidence="4">DUF4050 domain-containing protein</fullName>
    </recommendedName>
</protein>
<dbReference type="VEuPathDB" id="TriTrypDB:BSAL_25420"/>
<evidence type="ECO:0000313" key="3">
    <source>
        <dbReference type="Proteomes" id="UP000051952"/>
    </source>
</evidence>
<dbReference type="Proteomes" id="UP000051952">
    <property type="component" value="Unassembled WGS sequence"/>
</dbReference>
<proteinExistence type="predicted"/>
<dbReference type="AlphaFoldDB" id="A0A0S4JF16"/>
<sequence length="150" mass="15940">MMGQAESQPHGSLTSAAGRSFGGPNPVDWVASAEAALVGSGALPGPTQGLQYFSAEEVRSCGTAVPPPAAPELPVGKQFFMTMRSAWRAPVPEIVEANRRSPLSGQMPMDPDDVIEAIQDTPGDLLSPPVRLSFMIDCLIELWDEEGLYD</sequence>
<evidence type="ECO:0008006" key="4">
    <source>
        <dbReference type="Google" id="ProtNLM"/>
    </source>
</evidence>
<name>A0A0S4JF16_BODSA</name>
<reference evidence="3" key="1">
    <citation type="submission" date="2015-09" db="EMBL/GenBank/DDBJ databases">
        <authorList>
            <consortium name="Pathogen Informatics"/>
        </authorList>
    </citation>
    <scope>NUCLEOTIDE SEQUENCE [LARGE SCALE GENOMIC DNA]</scope>
    <source>
        <strain evidence="3">Lake Konstanz</strain>
    </source>
</reference>